<dbReference type="InterPro" id="IPR007627">
    <property type="entry name" value="RNA_pol_sigma70_r2"/>
</dbReference>
<reference evidence="2 3" key="2">
    <citation type="submission" date="2010-03" db="EMBL/GenBank/DDBJ databases">
        <authorList>
            <person name="Pajon A."/>
        </authorList>
    </citation>
    <scope>NUCLEOTIDE SEQUENCE [LARGE SCALE GENOMIC DNA]</scope>
    <source>
        <strain evidence="2 3">WAL 8301</strain>
    </source>
</reference>
<gene>
    <name evidence="2" type="ORF">AL1_14340</name>
</gene>
<dbReference type="HOGENOM" id="CLU_2230784_0_0_10"/>
<dbReference type="PATRIC" id="fig|717959.3.peg.3114"/>
<dbReference type="GO" id="GO:0003700">
    <property type="term" value="F:DNA-binding transcription factor activity"/>
    <property type="evidence" value="ECO:0007669"/>
    <property type="project" value="InterPro"/>
</dbReference>
<dbReference type="Gene3D" id="1.10.1740.10">
    <property type="match status" value="1"/>
</dbReference>
<dbReference type="EMBL" id="FP929032">
    <property type="protein sequence ID" value="CBK63880.1"/>
    <property type="molecule type" value="Genomic_DNA"/>
</dbReference>
<dbReference type="AlphaFoldDB" id="D4ILR8"/>
<evidence type="ECO:0000313" key="3">
    <source>
        <dbReference type="Proteomes" id="UP000008794"/>
    </source>
</evidence>
<accession>D4ILR8</accession>
<dbReference type="STRING" id="717959.AL1_14340"/>
<proteinExistence type="predicted"/>
<dbReference type="Pfam" id="PF04542">
    <property type="entry name" value="Sigma70_r2"/>
    <property type="match status" value="1"/>
</dbReference>
<reference evidence="2 3" key="1">
    <citation type="submission" date="2010-03" db="EMBL/GenBank/DDBJ databases">
        <title>The genome sequence of Alistipes shahii WAL 8301.</title>
        <authorList>
            <consortium name="metaHIT consortium -- http://www.metahit.eu/"/>
            <person name="Pajon A."/>
            <person name="Turner K."/>
            <person name="Parkhill J."/>
        </authorList>
    </citation>
    <scope>NUCLEOTIDE SEQUENCE [LARGE SCALE GENOMIC DNA]</scope>
    <source>
        <strain evidence="2 3">WAL 8301</strain>
    </source>
</reference>
<protein>
    <submittedName>
        <fullName evidence="2">Sigma-70 region 2</fullName>
    </submittedName>
</protein>
<dbReference type="GO" id="GO:0006352">
    <property type="term" value="P:DNA-templated transcription initiation"/>
    <property type="evidence" value="ECO:0007669"/>
    <property type="project" value="InterPro"/>
</dbReference>
<name>D4ILR8_9BACT</name>
<dbReference type="Proteomes" id="UP000008794">
    <property type="component" value="Chromosome"/>
</dbReference>
<sequence>MCKKVTDDGKTRLTCNLFRRGASNGITMQTEEQELIRRIAGGETRLCARLVDRYGRAVYTLAARIAGCTEDAEELTQDIFLKAFSSLDRSGKFRPRNCPQASPRG</sequence>
<keyword evidence="3" id="KW-1185">Reference proteome</keyword>
<evidence type="ECO:0000259" key="1">
    <source>
        <dbReference type="Pfam" id="PF04542"/>
    </source>
</evidence>
<evidence type="ECO:0000313" key="2">
    <source>
        <dbReference type="EMBL" id="CBK63880.1"/>
    </source>
</evidence>
<dbReference type="SUPFAM" id="SSF88946">
    <property type="entry name" value="Sigma2 domain of RNA polymerase sigma factors"/>
    <property type="match status" value="1"/>
</dbReference>
<organism evidence="2 3">
    <name type="scientific">Alistipes shahii WAL 8301</name>
    <dbReference type="NCBI Taxonomy" id="717959"/>
    <lineage>
        <taxon>Bacteria</taxon>
        <taxon>Pseudomonadati</taxon>
        <taxon>Bacteroidota</taxon>
        <taxon>Bacteroidia</taxon>
        <taxon>Bacteroidales</taxon>
        <taxon>Rikenellaceae</taxon>
        <taxon>Alistipes</taxon>
    </lineage>
</organism>
<dbReference type="KEGG" id="ash:AL1_14340"/>
<feature type="domain" description="RNA polymerase sigma-70 region 2" evidence="1">
    <location>
        <begin position="50"/>
        <end position="89"/>
    </location>
</feature>
<dbReference type="InterPro" id="IPR013325">
    <property type="entry name" value="RNA_pol_sigma_r2"/>
</dbReference>